<dbReference type="Proteomes" id="UP000828941">
    <property type="component" value="Chromosome 13"/>
</dbReference>
<keyword evidence="2" id="KW-1185">Reference proteome</keyword>
<evidence type="ECO:0000313" key="1">
    <source>
        <dbReference type="EMBL" id="KAI4301792.1"/>
    </source>
</evidence>
<evidence type="ECO:0000313" key="2">
    <source>
        <dbReference type="Proteomes" id="UP000828941"/>
    </source>
</evidence>
<gene>
    <name evidence="1" type="ORF">L6164_035036</name>
</gene>
<accession>A0ACB9KXC1</accession>
<organism evidence="1 2">
    <name type="scientific">Bauhinia variegata</name>
    <name type="common">Purple orchid tree</name>
    <name type="synonym">Phanera variegata</name>
    <dbReference type="NCBI Taxonomy" id="167791"/>
    <lineage>
        <taxon>Eukaryota</taxon>
        <taxon>Viridiplantae</taxon>
        <taxon>Streptophyta</taxon>
        <taxon>Embryophyta</taxon>
        <taxon>Tracheophyta</taxon>
        <taxon>Spermatophyta</taxon>
        <taxon>Magnoliopsida</taxon>
        <taxon>eudicotyledons</taxon>
        <taxon>Gunneridae</taxon>
        <taxon>Pentapetalae</taxon>
        <taxon>rosids</taxon>
        <taxon>fabids</taxon>
        <taxon>Fabales</taxon>
        <taxon>Fabaceae</taxon>
        <taxon>Cercidoideae</taxon>
        <taxon>Cercideae</taxon>
        <taxon>Bauhiniinae</taxon>
        <taxon>Bauhinia</taxon>
    </lineage>
</organism>
<sequence>MVARTPPKQKKMLAALNPALIRETVKKVDRCMARLQELQYTVAGGTKVVSGVNLSPRSTRSYLRTSLRCKQESVRIKNSAPRRSPVGKFPANTGGGGEWKRMSLPAMLVGETVGEILQASQFAREIASAVARKTAMEDPKTPVSQRVNQKVSPENTQLKARRKMEKQAKLQSRRSDSDSPSLQRARSRINFKVSPPKVRDFDKENNSYLANRVSPRNRPWARKAVLFPNPLFHSTPSTTQQKFCKTRSPVIARNRGTPHKFLIKSPPSTSKFQVKIKSPPIVSISPTRPTSSSKISSPTRPTSLSKNPPKKSSAVSKLRRSFSPSRLATRLVSPLKSKKSIQKTDGLISGLKQRPASTSVQMQLFPARRV</sequence>
<name>A0ACB9KXC1_BAUVA</name>
<reference evidence="1 2" key="1">
    <citation type="journal article" date="2022" name="DNA Res.">
        <title>Chromosomal-level genome assembly of the orchid tree Bauhinia variegata (Leguminosae; Cercidoideae) supports the allotetraploid origin hypothesis of Bauhinia.</title>
        <authorList>
            <person name="Zhong Y."/>
            <person name="Chen Y."/>
            <person name="Zheng D."/>
            <person name="Pang J."/>
            <person name="Liu Y."/>
            <person name="Luo S."/>
            <person name="Meng S."/>
            <person name="Qian L."/>
            <person name="Wei D."/>
            <person name="Dai S."/>
            <person name="Zhou R."/>
        </authorList>
    </citation>
    <scope>NUCLEOTIDE SEQUENCE [LARGE SCALE GENOMIC DNA]</scope>
    <source>
        <strain evidence="1">BV-YZ2020</strain>
    </source>
</reference>
<comment type="caution">
    <text evidence="1">The sequence shown here is derived from an EMBL/GenBank/DDBJ whole genome shotgun (WGS) entry which is preliminary data.</text>
</comment>
<dbReference type="EMBL" id="CM039438">
    <property type="protein sequence ID" value="KAI4301792.1"/>
    <property type="molecule type" value="Genomic_DNA"/>
</dbReference>
<proteinExistence type="predicted"/>
<protein>
    <submittedName>
        <fullName evidence="1">Uncharacterized protein</fullName>
    </submittedName>
</protein>